<protein>
    <submittedName>
        <fullName evidence="2">Uncharacterized protein</fullName>
    </submittedName>
</protein>
<dbReference type="Proteomes" id="UP000617340">
    <property type="component" value="Unassembled WGS sequence"/>
</dbReference>
<evidence type="ECO:0000256" key="1">
    <source>
        <dbReference type="SAM" id="MobiDB-lite"/>
    </source>
</evidence>
<comment type="caution">
    <text evidence="2">The sequence shown here is derived from an EMBL/GenBank/DDBJ whole genome shotgun (WGS) entry which is preliminary data.</text>
</comment>
<proteinExistence type="predicted"/>
<gene>
    <name evidence="2" type="ORF">HZH68_012423</name>
</gene>
<keyword evidence="3" id="KW-1185">Reference proteome</keyword>
<evidence type="ECO:0000313" key="2">
    <source>
        <dbReference type="EMBL" id="KAF7388481.1"/>
    </source>
</evidence>
<name>A0A834JJ28_VESGE</name>
<organism evidence="2 3">
    <name type="scientific">Vespula germanica</name>
    <name type="common">German yellow jacket</name>
    <name type="synonym">Paravespula germanica</name>
    <dbReference type="NCBI Taxonomy" id="30212"/>
    <lineage>
        <taxon>Eukaryota</taxon>
        <taxon>Metazoa</taxon>
        <taxon>Ecdysozoa</taxon>
        <taxon>Arthropoda</taxon>
        <taxon>Hexapoda</taxon>
        <taxon>Insecta</taxon>
        <taxon>Pterygota</taxon>
        <taxon>Neoptera</taxon>
        <taxon>Endopterygota</taxon>
        <taxon>Hymenoptera</taxon>
        <taxon>Apocrita</taxon>
        <taxon>Aculeata</taxon>
        <taxon>Vespoidea</taxon>
        <taxon>Vespidae</taxon>
        <taxon>Vespinae</taxon>
        <taxon>Vespula</taxon>
    </lineage>
</organism>
<feature type="region of interest" description="Disordered" evidence="1">
    <location>
        <begin position="170"/>
        <end position="207"/>
    </location>
</feature>
<accession>A0A834JJ28</accession>
<reference evidence="2" key="1">
    <citation type="journal article" date="2020" name="G3 (Bethesda)">
        <title>High-Quality Assemblies for Three Invasive Social Wasps from the &lt;i&gt;Vespula&lt;/i&gt; Genus.</title>
        <authorList>
            <person name="Harrop T.W.R."/>
            <person name="Guhlin J."/>
            <person name="McLaughlin G.M."/>
            <person name="Permina E."/>
            <person name="Stockwell P."/>
            <person name="Gilligan J."/>
            <person name="Le Lec M.F."/>
            <person name="Gruber M.A.M."/>
            <person name="Quinn O."/>
            <person name="Lovegrove M."/>
            <person name="Duncan E.J."/>
            <person name="Remnant E.J."/>
            <person name="Van Eeckhoven J."/>
            <person name="Graham B."/>
            <person name="Knapp R.A."/>
            <person name="Langford K.W."/>
            <person name="Kronenberg Z."/>
            <person name="Press M.O."/>
            <person name="Eacker S.M."/>
            <person name="Wilson-Rankin E.E."/>
            <person name="Purcell J."/>
            <person name="Lester P.J."/>
            <person name="Dearden P.K."/>
        </authorList>
    </citation>
    <scope>NUCLEOTIDE SEQUENCE</scope>
    <source>
        <strain evidence="2">Linc-1</strain>
    </source>
</reference>
<dbReference type="EMBL" id="JACSDZ010000013">
    <property type="protein sequence ID" value="KAF7388481.1"/>
    <property type="molecule type" value="Genomic_DNA"/>
</dbReference>
<dbReference type="AlphaFoldDB" id="A0A834JJ28"/>
<sequence>MDRYVTTYQKDYTWPYPMKEKPKLTTGKADVFVIGPCTCGMDPKDLKVPKTYGEKYDWSRVGPMGPLLDPKLYPAKTGPSPETDETRFGQPDVYLKKLEEKYPNLYGVIQTGPAQETIMEVEKDRMMTTYMMDYGRDKKLNGITKTDNVEVYQPVEKMIKRDCRPHIRPPLVKFGSSLDRNGKNGISGNGKHSKKSNDVDGSEVRIPPWRSEYQDSISKVGHAIMKYKLHQPQKLALTISTVYK</sequence>
<evidence type="ECO:0000313" key="3">
    <source>
        <dbReference type="Proteomes" id="UP000617340"/>
    </source>
</evidence>